<protein>
    <submittedName>
        <fullName evidence="1">Uncharacterized protein</fullName>
    </submittedName>
</protein>
<sequence>MGRMRLPCGVQTAPPGNCLQPAVSSRCLRLQPPTILRPPGVGGAANFCGTREAAEIYHQRWRAEELTSGDHLPSPPGLPLPARLNASRAALHTPDRTPARAASHVHQQQESKIRNPTMMLNHCLTKDDA</sequence>
<proteinExistence type="predicted"/>
<organism evidence="1 2">
    <name type="scientific">Sphaerodactylus townsendi</name>
    <dbReference type="NCBI Taxonomy" id="933632"/>
    <lineage>
        <taxon>Eukaryota</taxon>
        <taxon>Metazoa</taxon>
        <taxon>Chordata</taxon>
        <taxon>Craniata</taxon>
        <taxon>Vertebrata</taxon>
        <taxon>Euteleostomi</taxon>
        <taxon>Lepidosauria</taxon>
        <taxon>Squamata</taxon>
        <taxon>Bifurcata</taxon>
        <taxon>Gekkota</taxon>
        <taxon>Sphaerodactylidae</taxon>
        <taxon>Sphaerodactylus</taxon>
    </lineage>
</organism>
<accession>A0ACB8FXN1</accession>
<name>A0ACB8FXN1_9SAUR</name>
<dbReference type="EMBL" id="CM037626">
    <property type="protein sequence ID" value="KAH8011770.1"/>
    <property type="molecule type" value="Genomic_DNA"/>
</dbReference>
<keyword evidence="2" id="KW-1185">Reference proteome</keyword>
<evidence type="ECO:0000313" key="1">
    <source>
        <dbReference type="EMBL" id="KAH8011770.1"/>
    </source>
</evidence>
<evidence type="ECO:0000313" key="2">
    <source>
        <dbReference type="Proteomes" id="UP000827872"/>
    </source>
</evidence>
<comment type="caution">
    <text evidence="1">The sequence shown here is derived from an EMBL/GenBank/DDBJ whole genome shotgun (WGS) entry which is preliminary data.</text>
</comment>
<gene>
    <name evidence="1" type="ORF">K3G42_007599</name>
</gene>
<reference evidence="1" key="1">
    <citation type="submission" date="2021-08" db="EMBL/GenBank/DDBJ databases">
        <title>The first chromosome-level gecko genome reveals the dynamic sex chromosomes of Neotropical dwarf geckos (Sphaerodactylidae: Sphaerodactylus).</title>
        <authorList>
            <person name="Pinto B.J."/>
            <person name="Keating S.E."/>
            <person name="Gamble T."/>
        </authorList>
    </citation>
    <scope>NUCLEOTIDE SEQUENCE</scope>
    <source>
        <strain evidence="1">TG3544</strain>
    </source>
</reference>
<dbReference type="Proteomes" id="UP000827872">
    <property type="component" value="Linkage Group LG13"/>
</dbReference>